<dbReference type="AlphaFoldDB" id="G7HWK6"/>
<dbReference type="GO" id="GO:0016787">
    <property type="term" value="F:hydrolase activity"/>
    <property type="evidence" value="ECO:0007669"/>
    <property type="project" value="UniProtKB-KW"/>
</dbReference>
<comment type="cofactor">
    <cofactor evidence="1">
        <name>Mg(2+)</name>
        <dbReference type="ChEBI" id="CHEBI:18420"/>
    </cofactor>
</comment>
<evidence type="ECO:0000256" key="4">
    <source>
        <dbReference type="ARBA" id="ARBA00022842"/>
    </source>
</evidence>
<dbReference type="InterPro" id="IPR041492">
    <property type="entry name" value="HAD_2"/>
</dbReference>
<evidence type="ECO:0000256" key="2">
    <source>
        <dbReference type="ARBA" id="ARBA00006171"/>
    </source>
</evidence>
<dbReference type="InterPro" id="IPR006439">
    <property type="entry name" value="HAD-SF_hydro_IA"/>
</dbReference>
<evidence type="ECO:0000256" key="3">
    <source>
        <dbReference type="ARBA" id="ARBA00022723"/>
    </source>
</evidence>
<comment type="caution">
    <text evidence="5">The sequence shown here is derived from an EMBL/GenBank/DDBJ whole genome shotgun (WGS) entry which is preliminary data.</text>
</comment>
<dbReference type="EC" id="3.-.-.-" evidence="5"/>
<dbReference type="Gene3D" id="1.10.150.240">
    <property type="entry name" value="Putative phosphatase, domain 2"/>
    <property type="match status" value="1"/>
</dbReference>
<keyword evidence="3" id="KW-0479">Metal-binding</keyword>
<comment type="similarity">
    <text evidence="2">Belongs to the HAD-like hydrolase superfamily. CbbY/CbbZ/Gph/YieH family.</text>
</comment>
<dbReference type="SFLD" id="SFLDS00003">
    <property type="entry name" value="Haloacid_Dehalogenase"/>
    <property type="match status" value="1"/>
</dbReference>
<accession>G7HWK6</accession>
<organism evidence="5 6">
    <name type="scientific">Corynebacterium casei UCMA 3821</name>
    <dbReference type="NCBI Taxonomy" id="1110505"/>
    <lineage>
        <taxon>Bacteria</taxon>
        <taxon>Bacillati</taxon>
        <taxon>Actinomycetota</taxon>
        <taxon>Actinomycetes</taxon>
        <taxon>Mycobacteriales</taxon>
        <taxon>Corynebacteriaceae</taxon>
        <taxon>Corynebacterium</taxon>
    </lineage>
</organism>
<proteinExistence type="inferred from homology"/>
<dbReference type="SFLD" id="SFLDG01129">
    <property type="entry name" value="C1.5:_HAD__Beta-PGM__Phosphata"/>
    <property type="match status" value="1"/>
</dbReference>
<evidence type="ECO:0000256" key="1">
    <source>
        <dbReference type="ARBA" id="ARBA00001946"/>
    </source>
</evidence>
<dbReference type="Pfam" id="PF13419">
    <property type="entry name" value="HAD_2"/>
    <property type="match status" value="1"/>
</dbReference>
<dbReference type="EMBL" id="CAFW01000036">
    <property type="protein sequence ID" value="CCE54571.1"/>
    <property type="molecule type" value="Genomic_DNA"/>
</dbReference>
<dbReference type="PANTHER" id="PTHR46193:SF10">
    <property type="entry name" value="6-PHOSPHOGLUCONATE PHOSPHATASE"/>
    <property type="match status" value="1"/>
</dbReference>
<dbReference type="NCBIfam" id="TIGR01509">
    <property type="entry name" value="HAD-SF-IA-v3"/>
    <property type="match status" value="1"/>
</dbReference>
<dbReference type="CDD" id="cd07505">
    <property type="entry name" value="HAD_BPGM-like"/>
    <property type="match status" value="1"/>
</dbReference>
<dbReference type="InterPro" id="IPR023214">
    <property type="entry name" value="HAD_sf"/>
</dbReference>
<evidence type="ECO:0000313" key="5">
    <source>
        <dbReference type="EMBL" id="CCE54571.1"/>
    </source>
</evidence>
<dbReference type="InterPro" id="IPR023198">
    <property type="entry name" value="PGP-like_dom2"/>
</dbReference>
<dbReference type="SUPFAM" id="SSF56784">
    <property type="entry name" value="HAD-like"/>
    <property type="match status" value="1"/>
</dbReference>
<sequence>MTTVGKYKAAIFDCDGTLVDSESIWMTMIQEVLLQHHLEPHPEFVEEFRGITSTKAAQKIALHTGKSTDEVKDALDVEYSARLGSGSVPMANASTFLHALHGAVPIAVASNGRREDVEALLSTTGLIGFIDVIVTIEDVTQGKPAPDLFELACKRLAVQPAHSVVFEDSLIGVGAAKAAKCNVIGMTTDPVVEAEAGNIAPGFDCLDVKITGQEFYVQIKDRILK</sequence>
<dbReference type="GO" id="GO:0046872">
    <property type="term" value="F:metal ion binding"/>
    <property type="evidence" value="ECO:0007669"/>
    <property type="project" value="UniProtKB-KW"/>
</dbReference>
<keyword evidence="4" id="KW-0460">Magnesium</keyword>
<name>G7HWK6_9CORY</name>
<dbReference type="SFLD" id="SFLDG01135">
    <property type="entry name" value="C1.5.6:_HAD__Beta-PGM__Phospha"/>
    <property type="match status" value="1"/>
</dbReference>
<dbReference type="PANTHER" id="PTHR46193">
    <property type="entry name" value="6-PHOSPHOGLUCONATE PHOSPHATASE"/>
    <property type="match status" value="1"/>
</dbReference>
<dbReference type="Gene3D" id="3.40.50.1000">
    <property type="entry name" value="HAD superfamily/HAD-like"/>
    <property type="match status" value="1"/>
</dbReference>
<gene>
    <name evidence="5" type="ORF">CCAS_04990</name>
</gene>
<dbReference type="PRINTS" id="PR00413">
    <property type="entry name" value="HADHALOGNASE"/>
</dbReference>
<keyword evidence="5" id="KW-0378">Hydrolase</keyword>
<dbReference type="RefSeq" id="WP_006822096.1">
    <property type="nucleotide sequence ID" value="NZ_CAFW01000036.1"/>
</dbReference>
<dbReference type="InterPro" id="IPR036412">
    <property type="entry name" value="HAD-like_sf"/>
</dbReference>
<dbReference type="InterPro" id="IPR051600">
    <property type="entry name" value="Beta-PGM-like"/>
</dbReference>
<evidence type="ECO:0000313" key="6">
    <source>
        <dbReference type="Proteomes" id="UP000004840"/>
    </source>
</evidence>
<reference evidence="5 6" key="1">
    <citation type="journal article" date="2012" name="J. Bacteriol.">
        <title>Genome Sequence of Corynebacterium casei UCMA 3821, Isolated from a Smear-Ripened Cheese.</title>
        <authorList>
            <person name="Monnet C."/>
            <person name="Loux V."/>
            <person name="Bento P."/>
            <person name="Gibrat J.F."/>
            <person name="Straub C."/>
            <person name="Bonnarme P."/>
            <person name="Landaud S."/>
            <person name="Irlinger F."/>
        </authorList>
    </citation>
    <scope>NUCLEOTIDE SEQUENCE [LARGE SCALE GENOMIC DNA]</scope>
    <source>
        <strain evidence="5 6">UCMA 3821</strain>
    </source>
</reference>
<protein>
    <submittedName>
        <fullName evidence="5">Putative hydrolase</fullName>
        <ecNumber evidence="5">3.-.-.-</ecNumber>
    </submittedName>
</protein>
<dbReference type="Proteomes" id="UP000004840">
    <property type="component" value="Unassembled WGS sequence"/>
</dbReference>